<dbReference type="Proteomes" id="UP000184517">
    <property type="component" value="Unassembled WGS sequence"/>
</dbReference>
<dbReference type="InterPro" id="IPR014036">
    <property type="entry name" value="DeoR-like_C"/>
</dbReference>
<dbReference type="SUPFAM" id="SSF100950">
    <property type="entry name" value="NagB/RpiA/CoA transferase-like"/>
    <property type="match status" value="1"/>
</dbReference>
<proteinExistence type="predicted"/>
<dbReference type="EMBL" id="FQVF01000009">
    <property type="protein sequence ID" value="SHF54863.1"/>
    <property type="molecule type" value="Genomic_DNA"/>
</dbReference>
<keyword evidence="2" id="KW-0238">DNA-binding</keyword>
<dbReference type="Gene3D" id="1.10.10.10">
    <property type="entry name" value="Winged helix-like DNA-binding domain superfamily/Winged helix DNA-binding domain"/>
    <property type="match status" value="1"/>
</dbReference>
<keyword evidence="6" id="KW-1185">Reference proteome</keyword>
<reference evidence="6" key="1">
    <citation type="submission" date="2016-11" db="EMBL/GenBank/DDBJ databases">
        <authorList>
            <person name="Varghese N."/>
            <person name="Submissions S."/>
        </authorList>
    </citation>
    <scope>NUCLEOTIDE SEQUENCE [LARGE SCALE GENOMIC DNA]</scope>
    <source>
        <strain evidence="6">DSM 16579</strain>
    </source>
</reference>
<keyword evidence="1" id="KW-0805">Transcription regulation</keyword>
<evidence type="ECO:0000313" key="6">
    <source>
        <dbReference type="Proteomes" id="UP000184517"/>
    </source>
</evidence>
<dbReference type="GO" id="GO:0003677">
    <property type="term" value="F:DNA binding"/>
    <property type="evidence" value="ECO:0007669"/>
    <property type="project" value="UniProtKB-KW"/>
</dbReference>
<dbReference type="PANTHER" id="PTHR30363">
    <property type="entry name" value="HTH-TYPE TRANSCRIPTIONAL REGULATOR SRLR-RELATED"/>
    <property type="match status" value="1"/>
</dbReference>
<sequence>MIPVERQRKILTLLKNQEVVSISELVDLFNVSHMTIRRDIEKFEAIGKVSSVSGGVQLARNIHIELSHDIKITQFATEKEQIGKLASSIIAPNMTIYLDAGTTTLEIAHQITQRNDLLIITNDFAISAFLMANSANDIYHTGGKIDRQNQSTVGSKVADFLLSMNIDIAFISTSSWNLKGLSTPNEDKVIVKHAIAKSSKAVCLVSDTSKYGKIAAFHALDMERIDTIITDSGLPESAFNELRDKGIDILTA</sequence>
<dbReference type="PROSITE" id="PS00894">
    <property type="entry name" value="HTH_DEOR_1"/>
    <property type="match status" value="1"/>
</dbReference>
<dbReference type="GO" id="GO:0003700">
    <property type="term" value="F:DNA-binding transcription factor activity"/>
    <property type="evidence" value="ECO:0007669"/>
    <property type="project" value="InterPro"/>
</dbReference>
<dbReference type="SMART" id="SM00420">
    <property type="entry name" value="HTH_DEOR"/>
    <property type="match status" value="1"/>
</dbReference>
<dbReference type="InterPro" id="IPR050313">
    <property type="entry name" value="Carb_Metab_HTH_regulators"/>
</dbReference>
<evidence type="ECO:0000313" key="5">
    <source>
        <dbReference type="EMBL" id="SHF54863.1"/>
    </source>
</evidence>
<accession>A0A1M5CJF4</accession>
<dbReference type="Gene3D" id="3.40.50.1360">
    <property type="match status" value="1"/>
</dbReference>
<evidence type="ECO:0000256" key="1">
    <source>
        <dbReference type="ARBA" id="ARBA00023015"/>
    </source>
</evidence>
<dbReference type="SUPFAM" id="SSF46785">
    <property type="entry name" value="Winged helix' DNA-binding domain"/>
    <property type="match status" value="1"/>
</dbReference>
<name>A0A1M5CJF4_9GAMM</name>
<protein>
    <submittedName>
        <fullName evidence="5">Transcriptional regulator, DeoR family</fullName>
    </submittedName>
</protein>
<dbReference type="InterPro" id="IPR001034">
    <property type="entry name" value="DeoR_HTH"/>
</dbReference>
<dbReference type="InterPro" id="IPR018356">
    <property type="entry name" value="Tscrpt_reg_HTH_DeoR_CS"/>
</dbReference>
<dbReference type="SMART" id="SM01134">
    <property type="entry name" value="DeoRC"/>
    <property type="match status" value="1"/>
</dbReference>
<organism evidence="5 6">
    <name type="scientific">Marinomonas polaris DSM 16579</name>
    <dbReference type="NCBI Taxonomy" id="1122206"/>
    <lineage>
        <taxon>Bacteria</taxon>
        <taxon>Pseudomonadati</taxon>
        <taxon>Pseudomonadota</taxon>
        <taxon>Gammaproteobacteria</taxon>
        <taxon>Oceanospirillales</taxon>
        <taxon>Oceanospirillaceae</taxon>
        <taxon>Marinomonas</taxon>
    </lineage>
</organism>
<dbReference type="OrthoDB" id="9816363at2"/>
<dbReference type="STRING" id="1122206.SAMN02745753_02159"/>
<keyword evidence="3" id="KW-0804">Transcription</keyword>
<dbReference type="AlphaFoldDB" id="A0A1M5CJF4"/>
<dbReference type="InterPro" id="IPR036390">
    <property type="entry name" value="WH_DNA-bd_sf"/>
</dbReference>
<evidence type="ECO:0000256" key="2">
    <source>
        <dbReference type="ARBA" id="ARBA00023125"/>
    </source>
</evidence>
<dbReference type="RefSeq" id="WP_072839715.1">
    <property type="nucleotide sequence ID" value="NZ_FQVF01000009.1"/>
</dbReference>
<dbReference type="Pfam" id="PF08220">
    <property type="entry name" value="HTH_DeoR"/>
    <property type="match status" value="1"/>
</dbReference>
<gene>
    <name evidence="5" type="ORF">SAMN02745753_02159</name>
</gene>
<feature type="domain" description="HTH deoR-type" evidence="4">
    <location>
        <begin position="3"/>
        <end position="58"/>
    </location>
</feature>
<dbReference type="InterPro" id="IPR037171">
    <property type="entry name" value="NagB/RpiA_transferase-like"/>
</dbReference>
<dbReference type="Pfam" id="PF00455">
    <property type="entry name" value="DeoRC"/>
    <property type="match status" value="1"/>
</dbReference>
<evidence type="ECO:0000256" key="3">
    <source>
        <dbReference type="ARBA" id="ARBA00023163"/>
    </source>
</evidence>
<dbReference type="PRINTS" id="PR00037">
    <property type="entry name" value="HTHLACR"/>
</dbReference>
<dbReference type="PANTHER" id="PTHR30363:SF58">
    <property type="entry name" value="REGULATORY PROTEIN, DEOR FAMILY"/>
    <property type="match status" value="1"/>
</dbReference>
<evidence type="ECO:0000259" key="4">
    <source>
        <dbReference type="PROSITE" id="PS51000"/>
    </source>
</evidence>
<dbReference type="PROSITE" id="PS51000">
    <property type="entry name" value="HTH_DEOR_2"/>
    <property type="match status" value="1"/>
</dbReference>
<dbReference type="InterPro" id="IPR036388">
    <property type="entry name" value="WH-like_DNA-bd_sf"/>
</dbReference>